<dbReference type="PANTHER" id="PTHR34144">
    <property type="entry name" value="CHROMOSOME 8, WHOLE GENOME SHOTGUN SEQUENCE"/>
    <property type="match status" value="1"/>
</dbReference>
<dbReference type="AlphaFoldDB" id="A0A232M0B3"/>
<feature type="transmembrane region" description="Helical" evidence="1">
    <location>
        <begin position="88"/>
        <end position="108"/>
    </location>
</feature>
<evidence type="ECO:0000313" key="3">
    <source>
        <dbReference type="Proteomes" id="UP000243515"/>
    </source>
</evidence>
<dbReference type="Pfam" id="PF11735">
    <property type="entry name" value="CAP59_mtransfer"/>
    <property type="match status" value="1"/>
</dbReference>
<evidence type="ECO:0000256" key="1">
    <source>
        <dbReference type="SAM" id="Phobius"/>
    </source>
</evidence>
<dbReference type="EMBL" id="NPHW01003284">
    <property type="protein sequence ID" value="OXV09851.1"/>
    <property type="molecule type" value="Genomic_DNA"/>
</dbReference>
<evidence type="ECO:0000313" key="2">
    <source>
        <dbReference type="EMBL" id="OXV09851.1"/>
    </source>
</evidence>
<keyword evidence="1" id="KW-0472">Membrane</keyword>
<gene>
    <name evidence="2" type="ORF">Egran_02386</name>
</gene>
<dbReference type="InterPro" id="IPR021047">
    <property type="entry name" value="Mannosyltransferase_CMT1"/>
</dbReference>
<keyword evidence="1" id="KW-1133">Transmembrane helix</keyword>
<dbReference type="PANTHER" id="PTHR34144:SF8">
    <property type="entry name" value="GLYCOSYLTRANSFERASE FAMILY 69 PROTEIN"/>
    <property type="match status" value="1"/>
</dbReference>
<keyword evidence="3" id="KW-1185">Reference proteome</keyword>
<dbReference type="Proteomes" id="UP000243515">
    <property type="component" value="Unassembled WGS sequence"/>
</dbReference>
<dbReference type="OrthoDB" id="262547at2759"/>
<reference evidence="2 3" key="1">
    <citation type="journal article" date="2015" name="Environ. Microbiol.">
        <title>Metagenome sequence of Elaphomyces granulatus from sporocarp tissue reveals Ascomycota ectomycorrhizal fingerprints of genome expansion and a Proteobacteria-rich microbiome.</title>
        <authorList>
            <person name="Quandt C.A."/>
            <person name="Kohler A."/>
            <person name="Hesse C.N."/>
            <person name="Sharpton T.J."/>
            <person name="Martin F."/>
            <person name="Spatafora J.W."/>
        </authorList>
    </citation>
    <scope>NUCLEOTIDE SEQUENCE [LARGE SCALE GENOMIC DNA]</scope>
    <source>
        <strain evidence="2 3">OSC145934</strain>
    </source>
</reference>
<proteinExistence type="predicted"/>
<name>A0A232M0B3_9EURO</name>
<organism evidence="2 3">
    <name type="scientific">Elaphomyces granulatus</name>
    <dbReference type="NCBI Taxonomy" id="519963"/>
    <lineage>
        <taxon>Eukaryota</taxon>
        <taxon>Fungi</taxon>
        <taxon>Dikarya</taxon>
        <taxon>Ascomycota</taxon>
        <taxon>Pezizomycotina</taxon>
        <taxon>Eurotiomycetes</taxon>
        <taxon>Eurotiomycetidae</taxon>
        <taxon>Eurotiales</taxon>
        <taxon>Elaphomycetaceae</taxon>
        <taxon>Elaphomyces</taxon>
    </lineage>
</organism>
<sequence>MAIRLLHPDEYDLVTRSSFDSQDTFNVDEADFVSRTPRAKSFYQGQSLLTRLISTSFVGYHRITSPARCPRTRRHRCYHRLIARRACFFLYAGLALLIAFISLTFLFWPSYTYLPPHYRSLRQAVLQLNSPGRGNPRSEKVFIAAILYDPGGTLVGGQWGTAVRDLIHLLGEENVFLSIYENGSGEEGHRALQVLNERLVCNKSIVYEERFNFTRIPKDTLPDGSQRARRIAYLAEMRNLVLEPLEEPFQPQYDRLLYLNDVMFNPIDALQLLFSTNIDQEGVAQYRAACAVDFINAFKFYDTFATRDLHGYGMGLPFFPWFTSAGSGRSRQDVLEERDAVRVRSCWGGMVAFDAKFFQDSRSSLRRARREKQFVPTLDLPPANNDPRGPIRFRAEEEMFWEASECCLIHADIQVEPTSMDEVTDGGIYLNPFVRVAYDSTTHSWLWTTRRFERLYTVAHDLATRVAGLPFQSPRRAHLSGDEVVEEVWVPDAMSSSGGTFQMLKRTATKGGFCGGRDLQVIIEDRQLGQDGWESIPPPE</sequence>
<keyword evidence="1" id="KW-0812">Transmembrane</keyword>
<accession>A0A232M0B3</accession>
<comment type="caution">
    <text evidence="2">The sequence shown here is derived from an EMBL/GenBank/DDBJ whole genome shotgun (WGS) entry which is preliminary data.</text>
</comment>
<protein>
    <recommendedName>
        <fullName evidence="4">Glycosyltransferase family 69 protein</fullName>
    </recommendedName>
</protein>
<evidence type="ECO:0008006" key="4">
    <source>
        <dbReference type="Google" id="ProtNLM"/>
    </source>
</evidence>